<evidence type="ECO:0000313" key="2">
    <source>
        <dbReference type="Proteomes" id="UP000838100"/>
    </source>
</evidence>
<dbReference type="RefSeq" id="WP_237444053.1">
    <property type="nucleotide sequence ID" value="NZ_CAKLPX010000001.1"/>
</dbReference>
<name>A0ABM9AEN6_9GAMM</name>
<keyword evidence="2" id="KW-1185">Reference proteome</keyword>
<protein>
    <recommendedName>
        <fullName evidence="3">DUF1214 domain-containing protein</fullName>
    </recommendedName>
</protein>
<dbReference type="EMBL" id="CAKLPX010000001">
    <property type="protein sequence ID" value="CAH0991402.1"/>
    <property type="molecule type" value="Genomic_DNA"/>
</dbReference>
<accession>A0ABM9AEN6</accession>
<proteinExistence type="predicted"/>
<sequence length="365" mass="40765">MSNEQDILSGKAWGDFCDQLKQAGDVVLRSEAPDNAFDRAEGYRYLTRLARIGLDMFMESGDRSHPSFYRPSHETAKIGADNPDNYYQRAELDGQYDYKISGHRGSVAYLSFGTQSGGYGEDGKNESTGFIDDHDLIIDENGRFELILSVSKPPQGNWLAMTATTRTVIVRQTFLDRSAEDKAELTIARIGADAAPAPLTAAAIATNLQSTAAFVKGTAQLFADWSQRCLPHVNAFAPWEQQWCQDVGGDANIHYYFNYWQLADDEALIIELPSIPDCENWNYQLNNYWMESLDYRYQQIHINKHNAVVANDGSVTIIVSHQTLAVDNLLTTAGHKLGTSCFRWIGAKDFPEPSMRVVKAASLHC</sequence>
<evidence type="ECO:0008006" key="3">
    <source>
        <dbReference type="Google" id="ProtNLM"/>
    </source>
</evidence>
<evidence type="ECO:0000313" key="1">
    <source>
        <dbReference type="EMBL" id="CAH0991402.1"/>
    </source>
</evidence>
<reference evidence="1" key="1">
    <citation type="submission" date="2021-12" db="EMBL/GenBank/DDBJ databases">
        <authorList>
            <person name="Rodrigo-Torres L."/>
            <person name="Arahal R. D."/>
            <person name="Lucena T."/>
        </authorList>
    </citation>
    <scope>NUCLEOTIDE SEQUENCE</scope>
    <source>
        <strain evidence="1">CECT 8267</strain>
    </source>
</reference>
<comment type="caution">
    <text evidence="1">The sequence shown here is derived from an EMBL/GenBank/DDBJ whole genome shotgun (WGS) entry which is preliminary data.</text>
</comment>
<gene>
    <name evidence="1" type="ORF">SIN8267_01506</name>
</gene>
<dbReference type="Proteomes" id="UP000838100">
    <property type="component" value="Unassembled WGS sequence"/>
</dbReference>
<organism evidence="1 2">
    <name type="scientific">Sinobacterium norvegicum</name>
    <dbReference type="NCBI Taxonomy" id="1641715"/>
    <lineage>
        <taxon>Bacteria</taxon>
        <taxon>Pseudomonadati</taxon>
        <taxon>Pseudomonadota</taxon>
        <taxon>Gammaproteobacteria</taxon>
        <taxon>Cellvibrionales</taxon>
        <taxon>Spongiibacteraceae</taxon>
        <taxon>Sinobacterium</taxon>
    </lineage>
</organism>